<feature type="signal peptide" evidence="1">
    <location>
        <begin position="1"/>
        <end position="20"/>
    </location>
</feature>
<name>A0A2T7GA94_9RHOB</name>
<dbReference type="InterPro" id="IPR011033">
    <property type="entry name" value="PRC_barrel-like_sf"/>
</dbReference>
<accession>A0A2T7GA94</accession>
<feature type="domain" description="PRC-barrel" evidence="2">
    <location>
        <begin position="211"/>
        <end position="286"/>
    </location>
</feature>
<dbReference type="SUPFAM" id="SSF50346">
    <property type="entry name" value="PRC-barrel domain"/>
    <property type="match status" value="2"/>
</dbReference>
<dbReference type="EMBL" id="QCYH01000002">
    <property type="protein sequence ID" value="PVA11329.1"/>
    <property type="molecule type" value="Genomic_DNA"/>
</dbReference>
<dbReference type="RefSeq" id="WP_108691302.1">
    <property type="nucleotide sequence ID" value="NZ_QCYH01000002.1"/>
</dbReference>
<feature type="domain" description="PRC-barrel" evidence="2">
    <location>
        <begin position="35"/>
        <end position="129"/>
    </location>
</feature>
<evidence type="ECO:0000313" key="3">
    <source>
        <dbReference type="EMBL" id="PVA11329.1"/>
    </source>
</evidence>
<keyword evidence="1" id="KW-0732">Signal</keyword>
<dbReference type="Proteomes" id="UP000244446">
    <property type="component" value="Unassembled WGS sequence"/>
</dbReference>
<dbReference type="OrthoDB" id="7876889at2"/>
<reference evidence="3 4" key="1">
    <citation type="submission" date="2018-04" db="EMBL/GenBank/DDBJ databases">
        <title>Pelagivirga bohaiensis gen. nov., sp. nov., a bacterium isolated from the Bohai Sea.</title>
        <authorList>
            <person name="Ji X."/>
        </authorList>
    </citation>
    <scope>NUCLEOTIDE SEQUENCE [LARGE SCALE GENOMIC DNA]</scope>
    <source>
        <strain evidence="3 4">BH-SD19</strain>
    </source>
</reference>
<dbReference type="PANTHER" id="PTHR36505:SF1">
    <property type="entry name" value="BLR1072 PROTEIN"/>
    <property type="match status" value="1"/>
</dbReference>
<evidence type="ECO:0000259" key="2">
    <source>
        <dbReference type="Pfam" id="PF05239"/>
    </source>
</evidence>
<dbReference type="AlphaFoldDB" id="A0A2T7GA94"/>
<dbReference type="Pfam" id="PF05239">
    <property type="entry name" value="PRC"/>
    <property type="match status" value="2"/>
</dbReference>
<proteinExistence type="predicted"/>
<evidence type="ECO:0000256" key="1">
    <source>
        <dbReference type="SAM" id="SignalP"/>
    </source>
</evidence>
<protein>
    <submittedName>
        <fullName evidence="3">Photosystem reaction center subunit H</fullName>
    </submittedName>
</protein>
<keyword evidence="4" id="KW-1185">Reference proteome</keyword>
<gene>
    <name evidence="3" type="ORF">DC366_06215</name>
</gene>
<feature type="chain" id="PRO_5015762179" evidence="1">
    <location>
        <begin position="21"/>
        <end position="297"/>
    </location>
</feature>
<evidence type="ECO:0000313" key="4">
    <source>
        <dbReference type="Proteomes" id="UP000244446"/>
    </source>
</evidence>
<sequence length="297" mass="31698">MKRFLTTTAIVLAMTGTAHAQSDTGSFGQVTYQEGDFYASDLIGMRIYNSETQMDADATIADGGEQEWDDIGEINDIIVTKDGQVSAVILGVGGFLGMGERDVSVSMDDITVVREEGDSDDRFLVVSTSKEALEAAPAYERADADMDADVANDDVANDDAAATDDAAVVKDEAAADGTMAAQEGQRQMLTRPAVEREGYAEADMEMVSQMTSEDLEGTTVYGANDESVGEIESLIVGDDGKVSEIVINVGGFLGLGEKPVAVTFDELQILREEGGDDYRIYIDSTEQALEAQPEFEG</sequence>
<comment type="caution">
    <text evidence="3">The sequence shown here is derived from an EMBL/GenBank/DDBJ whole genome shotgun (WGS) entry which is preliminary data.</text>
</comment>
<dbReference type="Gene3D" id="2.30.30.240">
    <property type="entry name" value="PRC-barrel domain"/>
    <property type="match status" value="2"/>
</dbReference>
<dbReference type="PANTHER" id="PTHR36505">
    <property type="entry name" value="BLR1072 PROTEIN"/>
    <property type="match status" value="1"/>
</dbReference>
<organism evidence="3 4">
    <name type="scientific">Pelagivirga sediminicola</name>
    <dbReference type="NCBI Taxonomy" id="2170575"/>
    <lineage>
        <taxon>Bacteria</taxon>
        <taxon>Pseudomonadati</taxon>
        <taxon>Pseudomonadota</taxon>
        <taxon>Alphaproteobacteria</taxon>
        <taxon>Rhodobacterales</taxon>
        <taxon>Paracoccaceae</taxon>
        <taxon>Pelagivirga</taxon>
    </lineage>
</organism>
<dbReference type="InterPro" id="IPR027275">
    <property type="entry name" value="PRC-brl_dom"/>
</dbReference>